<dbReference type="AlphaFoldDB" id="U2R928"/>
<reference evidence="3" key="1">
    <citation type="submission" date="2013-08" db="EMBL/GenBank/DDBJ databases">
        <authorList>
            <person name="Durkin A.S."/>
            <person name="Haft D.R."/>
            <person name="McCorrison J."/>
            <person name="Torralba M."/>
            <person name="Gillis M."/>
            <person name="Haft D.H."/>
            <person name="Methe B."/>
            <person name="Sutton G."/>
            <person name="Nelson K.E."/>
        </authorList>
    </citation>
    <scope>NUCLEOTIDE SEQUENCE [LARGE SCALE GENOMIC DNA]</scope>
    <source>
        <strain evidence="3">F0233</strain>
    </source>
</reference>
<evidence type="ECO:0000256" key="1">
    <source>
        <dbReference type="SAM" id="MobiDB-lite"/>
    </source>
</evidence>
<gene>
    <name evidence="3" type="ORF">HMPREF0682_0462</name>
</gene>
<dbReference type="Proteomes" id="UP000017052">
    <property type="component" value="Unassembled WGS sequence"/>
</dbReference>
<feature type="non-terminal residue" evidence="3">
    <location>
        <position position="296"/>
    </location>
</feature>
<dbReference type="EMBL" id="ACVN02000314">
    <property type="protein sequence ID" value="ERK50108.1"/>
    <property type="molecule type" value="Genomic_DNA"/>
</dbReference>
<feature type="transmembrane region" description="Helical" evidence="2">
    <location>
        <begin position="180"/>
        <end position="206"/>
    </location>
</feature>
<feature type="transmembrane region" description="Helical" evidence="2">
    <location>
        <begin position="218"/>
        <end position="236"/>
    </location>
</feature>
<keyword evidence="2" id="KW-1133">Transmembrane helix</keyword>
<proteinExistence type="predicted"/>
<feature type="compositionally biased region" description="Basic and acidic residues" evidence="1">
    <location>
        <begin position="89"/>
        <end position="99"/>
    </location>
</feature>
<feature type="transmembrane region" description="Helical" evidence="2">
    <location>
        <begin position="248"/>
        <end position="265"/>
    </location>
</feature>
<accession>U2R928</accession>
<evidence type="ECO:0000313" key="4">
    <source>
        <dbReference type="Proteomes" id="UP000017052"/>
    </source>
</evidence>
<organism evidence="3 4">
    <name type="scientific">Propionibacterium acidifaciens F0233</name>
    <dbReference type="NCBI Taxonomy" id="553198"/>
    <lineage>
        <taxon>Bacteria</taxon>
        <taxon>Bacillati</taxon>
        <taxon>Actinomycetota</taxon>
        <taxon>Actinomycetes</taxon>
        <taxon>Propionibacteriales</taxon>
        <taxon>Propionibacteriaceae</taxon>
        <taxon>Propionibacterium</taxon>
    </lineage>
</organism>
<sequence length="296" mass="30567">MAGQRIFDTLTLDGAPREAPAAFAQPKAEPLTEPAHEPGVEVSGVVVHPDEIRPPAVPGPALESLAPAEQAPRDPREPFESPSMLTGPRSREHDPHDPFEFPDDPVSSSPTTEFAPPDASSLVVPTAAGPGTAAAGQGAPSGRGTLDGAPPRGSAHLLILSDDGSAVPCTAGSLLRSTGIAVLVCLAIGFIIRPAAAAALILAWILSTTRSRSRMARFIGIVIMLGFAASTVWLVLSDGLTFLDTFDSLARWLCLGLVLACPWITRSDLKRCGRLVSPEQAAALRAAGGTSSAPQG</sequence>
<evidence type="ECO:0000313" key="3">
    <source>
        <dbReference type="EMBL" id="ERK50108.1"/>
    </source>
</evidence>
<keyword evidence="2" id="KW-0472">Membrane</keyword>
<protein>
    <submittedName>
        <fullName evidence="3">Uncharacterized protein</fullName>
    </submittedName>
</protein>
<keyword evidence="4" id="KW-1185">Reference proteome</keyword>
<feature type="compositionally biased region" description="Low complexity" evidence="1">
    <location>
        <begin position="125"/>
        <end position="140"/>
    </location>
</feature>
<comment type="caution">
    <text evidence="3">The sequence shown here is derived from an EMBL/GenBank/DDBJ whole genome shotgun (WGS) entry which is preliminary data.</text>
</comment>
<feature type="region of interest" description="Disordered" evidence="1">
    <location>
        <begin position="1"/>
        <end position="148"/>
    </location>
</feature>
<name>U2R928_9ACTN</name>
<dbReference type="RefSeq" id="WP_021798782.1">
    <property type="nucleotide sequence ID" value="NZ_ACVN02000314.1"/>
</dbReference>
<evidence type="ECO:0000256" key="2">
    <source>
        <dbReference type="SAM" id="Phobius"/>
    </source>
</evidence>
<keyword evidence="2" id="KW-0812">Transmembrane</keyword>